<keyword evidence="1" id="KW-0378">Hydrolase</keyword>
<protein>
    <recommendedName>
        <fullName evidence="3">PPM-type phosphatase domain-containing protein</fullName>
    </recommendedName>
</protein>
<keyword evidence="5" id="KW-1185">Reference proteome</keyword>
<evidence type="ECO:0000256" key="2">
    <source>
        <dbReference type="SAM" id="Phobius"/>
    </source>
</evidence>
<dbReference type="InterPro" id="IPR001932">
    <property type="entry name" value="PPM-type_phosphatase-like_dom"/>
</dbReference>
<dbReference type="EMBL" id="MWQN01000001">
    <property type="protein sequence ID" value="OPC85162.1"/>
    <property type="molecule type" value="Genomic_DNA"/>
</dbReference>
<keyword evidence="2" id="KW-1133">Transmembrane helix</keyword>
<dbReference type="PANTHER" id="PTHR43156">
    <property type="entry name" value="STAGE II SPORULATION PROTEIN E-RELATED"/>
    <property type="match status" value="1"/>
</dbReference>
<feature type="transmembrane region" description="Helical" evidence="2">
    <location>
        <begin position="12"/>
        <end position="30"/>
    </location>
</feature>
<feature type="transmembrane region" description="Helical" evidence="2">
    <location>
        <begin position="81"/>
        <end position="100"/>
    </location>
</feature>
<evidence type="ECO:0000259" key="3">
    <source>
        <dbReference type="SMART" id="SM00331"/>
    </source>
</evidence>
<dbReference type="SMART" id="SM00331">
    <property type="entry name" value="PP2C_SIG"/>
    <property type="match status" value="1"/>
</dbReference>
<dbReference type="Proteomes" id="UP000190037">
    <property type="component" value="Unassembled WGS sequence"/>
</dbReference>
<dbReference type="InterPro" id="IPR036457">
    <property type="entry name" value="PPM-type-like_dom_sf"/>
</dbReference>
<comment type="caution">
    <text evidence="4">The sequence shown here is derived from an EMBL/GenBank/DDBJ whole genome shotgun (WGS) entry which is preliminary data.</text>
</comment>
<dbReference type="SUPFAM" id="SSF81606">
    <property type="entry name" value="PP2C-like"/>
    <property type="match status" value="1"/>
</dbReference>
<organism evidence="4 5">
    <name type="scientific">Embleya scabrispora</name>
    <dbReference type="NCBI Taxonomy" id="159449"/>
    <lineage>
        <taxon>Bacteria</taxon>
        <taxon>Bacillati</taxon>
        <taxon>Actinomycetota</taxon>
        <taxon>Actinomycetes</taxon>
        <taxon>Kitasatosporales</taxon>
        <taxon>Streptomycetaceae</taxon>
        <taxon>Embleya</taxon>
    </lineage>
</organism>
<feature type="domain" description="PPM-type phosphatase" evidence="3">
    <location>
        <begin position="136"/>
        <end position="348"/>
    </location>
</feature>
<evidence type="ECO:0000313" key="4">
    <source>
        <dbReference type="EMBL" id="OPC85162.1"/>
    </source>
</evidence>
<dbReference type="STRING" id="159449.B4N89_20015"/>
<dbReference type="InterPro" id="IPR052016">
    <property type="entry name" value="Bact_Sigma-Reg"/>
</dbReference>
<keyword evidence="2" id="KW-0812">Transmembrane</keyword>
<dbReference type="Gene3D" id="3.60.40.10">
    <property type="entry name" value="PPM-type phosphatase domain"/>
    <property type="match status" value="1"/>
</dbReference>
<dbReference type="Pfam" id="PF07228">
    <property type="entry name" value="SpoIIE"/>
    <property type="match status" value="1"/>
</dbReference>
<sequence>MAWLRHRVFPSDGFALAGLLVAVTACGLLSDLNADWFPATAPVLPILVGGLVLRMPSLLLLYAATAGVLVAQDRVHDPDEVTVGTVLVVAAVAGIVLLMARMRTRLGVQWTRGESMLFDLRDRLRAQGEMPVLPPQWHTEVVLRPAGGQSFSGDFLVAARSSTGGRMLEVVLVDVSGKGLAAGTRALMLSGAFGGLLGSLPPHGFLPAANDYLLRQEWAEGFATAVHVVLDLESGEYELLSAGHPPGVHWIAETGRWRVVEAAGPLLGVLDDATFEGVRGRLDHGDALLLFTDGMVELPGEDIATGIDRFLGEAERLVRDDFHDAARRIVAAAGRNVGDDRAVVLLRRR</sequence>
<dbReference type="PANTHER" id="PTHR43156:SF2">
    <property type="entry name" value="STAGE II SPORULATION PROTEIN E"/>
    <property type="match status" value="1"/>
</dbReference>
<dbReference type="AlphaFoldDB" id="A0A1T3P823"/>
<dbReference type="OrthoDB" id="4291756at2"/>
<gene>
    <name evidence="4" type="ORF">B4N89_20015</name>
</gene>
<dbReference type="PROSITE" id="PS51257">
    <property type="entry name" value="PROKAR_LIPOPROTEIN"/>
    <property type="match status" value="1"/>
</dbReference>
<reference evidence="4 5" key="1">
    <citation type="submission" date="2017-03" db="EMBL/GenBank/DDBJ databases">
        <title>Draft genome sequence of Streptomyces scabrisporus NF3, endophyte isolated from Amphipterygium adstringens.</title>
        <authorList>
            <person name="Vazquez M."/>
            <person name="Ceapa C.D."/>
            <person name="Rodriguez Luna D."/>
            <person name="Sanchez Esquivel S."/>
        </authorList>
    </citation>
    <scope>NUCLEOTIDE SEQUENCE [LARGE SCALE GENOMIC DNA]</scope>
    <source>
        <strain evidence="4 5">NF3</strain>
    </source>
</reference>
<evidence type="ECO:0000256" key="1">
    <source>
        <dbReference type="ARBA" id="ARBA00022801"/>
    </source>
</evidence>
<evidence type="ECO:0000313" key="5">
    <source>
        <dbReference type="Proteomes" id="UP000190037"/>
    </source>
</evidence>
<accession>A0A1T3P823</accession>
<dbReference type="GO" id="GO:0016791">
    <property type="term" value="F:phosphatase activity"/>
    <property type="evidence" value="ECO:0007669"/>
    <property type="project" value="TreeGrafter"/>
</dbReference>
<keyword evidence="2" id="KW-0472">Membrane</keyword>
<name>A0A1T3P823_9ACTN</name>
<proteinExistence type="predicted"/>